<organism evidence="2 3">
    <name type="scientific">Abeliophyllum distichum</name>
    <dbReference type="NCBI Taxonomy" id="126358"/>
    <lineage>
        <taxon>Eukaryota</taxon>
        <taxon>Viridiplantae</taxon>
        <taxon>Streptophyta</taxon>
        <taxon>Embryophyta</taxon>
        <taxon>Tracheophyta</taxon>
        <taxon>Spermatophyta</taxon>
        <taxon>Magnoliopsida</taxon>
        <taxon>eudicotyledons</taxon>
        <taxon>Gunneridae</taxon>
        <taxon>Pentapetalae</taxon>
        <taxon>asterids</taxon>
        <taxon>lamiids</taxon>
        <taxon>Lamiales</taxon>
        <taxon>Oleaceae</taxon>
        <taxon>Forsythieae</taxon>
        <taxon>Abeliophyllum</taxon>
    </lineage>
</organism>
<protein>
    <submittedName>
        <fullName evidence="2">Methyl esterase 10</fullName>
    </submittedName>
</protein>
<dbReference type="AlphaFoldDB" id="A0ABD1SG66"/>
<evidence type="ECO:0000313" key="2">
    <source>
        <dbReference type="EMBL" id="KAL2499735.1"/>
    </source>
</evidence>
<feature type="domain" description="AB hydrolase-1" evidence="1">
    <location>
        <begin position="11"/>
        <end position="252"/>
    </location>
</feature>
<dbReference type="InterPro" id="IPR029058">
    <property type="entry name" value="AB_hydrolase_fold"/>
</dbReference>
<dbReference type="Pfam" id="PF12697">
    <property type="entry name" value="Abhydrolase_6"/>
    <property type="match status" value="1"/>
</dbReference>
<gene>
    <name evidence="2" type="ORF">Adt_25285</name>
</gene>
<dbReference type="InterPro" id="IPR000073">
    <property type="entry name" value="AB_hydrolase_1"/>
</dbReference>
<dbReference type="Proteomes" id="UP001604336">
    <property type="component" value="Unassembled WGS sequence"/>
</dbReference>
<dbReference type="InterPro" id="IPR045889">
    <property type="entry name" value="MES/HNL"/>
</dbReference>
<evidence type="ECO:0000259" key="1">
    <source>
        <dbReference type="Pfam" id="PF12697"/>
    </source>
</evidence>
<dbReference type="FunFam" id="3.40.50.1820:FF:000051">
    <property type="entry name" value="(S)-hydroxynitrile lyase"/>
    <property type="match status" value="1"/>
</dbReference>
<comment type="caution">
    <text evidence="2">The sequence shown here is derived from an EMBL/GenBank/DDBJ whole genome shotgun (WGS) entry which is preliminary data.</text>
</comment>
<dbReference type="SUPFAM" id="SSF53474">
    <property type="entry name" value="alpha/beta-Hydrolases"/>
    <property type="match status" value="1"/>
</dbReference>
<evidence type="ECO:0000313" key="3">
    <source>
        <dbReference type="Proteomes" id="UP001604336"/>
    </source>
</evidence>
<name>A0ABD1SG66_9LAMI</name>
<proteinExistence type="predicted"/>
<dbReference type="PANTHER" id="PTHR10992:SF943">
    <property type="entry name" value="METHYLESTERASE 10"/>
    <property type="match status" value="1"/>
</dbReference>
<reference evidence="3" key="1">
    <citation type="submission" date="2024-07" db="EMBL/GenBank/DDBJ databases">
        <title>Two chromosome-level genome assemblies of Korean endemic species Abeliophyllum distichum and Forsythia ovata (Oleaceae).</title>
        <authorList>
            <person name="Jang H."/>
        </authorList>
    </citation>
    <scope>NUCLEOTIDE SEQUENCE [LARGE SCALE GENOMIC DNA]</scope>
</reference>
<dbReference type="GO" id="GO:0016787">
    <property type="term" value="F:hydrolase activity"/>
    <property type="evidence" value="ECO:0007669"/>
    <property type="project" value="UniProtKB-ARBA"/>
</dbReference>
<dbReference type="EMBL" id="JBFOLK010000007">
    <property type="protein sequence ID" value="KAL2499735.1"/>
    <property type="molecule type" value="Genomic_DNA"/>
</dbReference>
<sequence>MEKRSEKKHFILVHGFCHGAWCWYKLVNMLKLNGDHRVSTVDLGSCGVNSKRLDEISSVSDYVQPLMDFMASLPDDERVVLVGHSYGGIPISLAMESFPQKISVAVFISAYMPNCQDPPPATLILEYFKRCSITSLMDCEFTLDQKQENLPISAIFGPDYMTAKVYKGCQLEDIELAKMLIRPNKFFTNDLSKKSLLTEEKYGATRRVFIKCEDDEVVEEDFQRYMIETSPPNEVKSIQGAGHMVMLSKTHELCICLKEIAEKYQ</sequence>
<dbReference type="Gene3D" id="3.40.50.1820">
    <property type="entry name" value="alpha/beta hydrolase"/>
    <property type="match status" value="1"/>
</dbReference>
<accession>A0ABD1SG66</accession>
<dbReference type="PANTHER" id="PTHR10992">
    <property type="entry name" value="METHYLESTERASE FAMILY MEMBER"/>
    <property type="match status" value="1"/>
</dbReference>
<keyword evidence="3" id="KW-1185">Reference proteome</keyword>